<gene>
    <name evidence="4" type="ORF">TIFTF001_034137</name>
</gene>
<keyword evidence="1" id="KW-0539">Nucleus</keyword>
<dbReference type="GO" id="GO:0005634">
    <property type="term" value="C:nucleus"/>
    <property type="evidence" value="ECO:0007669"/>
    <property type="project" value="UniProtKB-SubCell"/>
</dbReference>
<proteinExistence type="predicted"/>
<protein>
    <recommendedName>
        <fullName evidence="3">TFIIS N-terminal domain-containing protein</fullName>
    </recommendedName>
</protein>
<reference evidence="4" key="1">
    <citation type="submission" date="2023-07" db="EMBL/GenBank/DDBJ databases">
        <title>draft genome sequence of fig (Ficus carica).</title>
        <authorList>
            <person name="Takahashi T."/>
            <person name="Nishimura K."/>
        </authorList>
    </citation>
    <scope>NUCLEOTIDE SEQUENCE</scope>
</reference>
<comment type="caution">
    <text evidence="4">The sequence shown here is derived from an EMBL/GenBank/DDBJ whole genome shotgun (WGS) entry which is preliminary data.</text>
</comment>
<feature type="region of interest" description="Disordered" evidence="2">
    <location>
        <begin position="1"/>
        <end position="82"/>
    </location>
</feature>
<feature type="domain" description="TFIIS N-terminal" evidence="3">
    <location>
        <begin position="191"/>
        <end position="274"/>
    </location>
</feature>
<evidence type="ECO:0000259" key="3">
    <source>
        <dbReference type="PROSITE" id="PS51319"/>
    </source>
</evidence>
<feature type="compositionally biased region" description="Basic and acidic residues" evidence="2">
    <location>
        <begin position="18"/>
        <end position="32"/>
    </location>
</feature>
<dbReference type="EMBL" id="BTGU01000209">
    <property type="protein sequence ID" value="GMN65053.1"/>
    <property type="molecule type" value="Genomic_DNA"/>
</dbReference>
<dbReference type="Gene3D" id="1.20.930.10">
    <property type="entry name" value="Conserved domain common to transcription factors TFIIS, elongin A, CRSP70"/>
    <property type="match status" value="1"/>
</dbReference>
<dbReference type="SUPFAM" id="SSF47676">
    <property type="entry name" value="Conserved domain common to transcription factors TFIIS, elongin A, CRSP70"/>
    <property type="match status" value="1"/>
</dbReference>
<dbReference type="InterPro" id="IPR044204">
    <property type="entry name" value="IWS1/2"/>
</dbReference>
<evidence type="ECO:0000256" key="2">
    <source>
        <dbReference type="SAM" id="MobiDB-lite"/>
    </source>
</evidence>
<dbReference type="InterPro" id="IPR017923">
    <property type="entry name" value="TFIIS_N"/>
</dbReference>
<evidence type="ECO:0000313" key="5">
    <source>
        <dbReference type="Proteomes" id="UP001187192"/>
    </source>
</evidence>
<comment type="subcellular location">
    <subcellularLocation>
        <location evidence="1">Nucleus</location>
    </subcellularLocation>
</comment>
<accession>A0AA88E0J5</accession>
<dbReference type="Proteomes" id="UP001187192">
    <property type="component" value="Unassembled WGS sequence"/>
</dbReference>
<dbReference type="AlphaFoldDB" id="A0AA88E0J5"/>
<name>A0AA88E0J5_FICCA</name>
<dbReference type="PANTHER" id="PTHR47350:SF4">
    <property type="entry name" value="PROTEIN IWS1 HOMOLOG 1"/>
    <property type="match status" value="1"/>
</dbReference>
<dbReference type="PANTHER" id="PTHR47350">
    <property type="entry name" value="PROTEIN IWS1 HOMOLOG 1"/>
    <property type="match status" value="1"/>
</dbReference>
<organism evidence="4 5">
    <name type="scientific">Ficus carica</name>
    <name type="common">Common fig</name>
    <dbReference type="NCBI Taxonomy" id="3494"/>
    <lineage>
        <taxon>Eukaryota</taxon>
        <taxon>Viridiplantae</taxon>
        <taxon>Streptophyta</taxon>
        <taxon>Embryophyta</taxon>
        <taxon>Tracheophyta</taxon>
        <taxon>Spermatophyta</taxon>
        <taxon>Magnoliopsida</taxon>
        <taxon>eudicotyledons</taxon>
        <taxon>Gunneridae</taxon>
        <taxon>Pentapetalae</taxon>
        <taxon>rosids</taxon>
        <taxon>fabids</taxon>
        <taxon>Rosales</taxon>
        <taxon>Moraceae</taxon>
        <taxon>Ficeae</taxon>
        <taxon>Ficus</taxon>
    </lineage>
</organism>
<sequence length="307" mass="35016">MSSEKEPNREQSSNPHHHPVDVDLEDRHEPDKSQTPVRHNDPALTKLTPLKKRPSFWEIGAAPERTLSPNVANNDGVPAEPASSEMIIGWQKNRKRGSGKKALAKEGAEDEEIEELFNSGKKKKKSETISAEIASHVERVMAELKVAAEEDAKLNRERNPAASKLKKLNFLIHNLSNKNLQQEFLHHGVLNLLKTWLEPLPDGSLPSIDIRKAILKILTELPSDLQESERREQMKSTSLGRIIKFLYEHEDETISNIKLAKNLLKKWSSQLFDKSKNIEDTRNVDDESVPLRRPAVKKYYPGLFFHR</sequence>
<dbReference type="Pfam" id="PF08711">
    <property type="entry name" value="Med26"/>
    <property type="match status" value="1"/>
</dbReference>
<feature type="non-terminal residue" evidence="4">
    <location>
        <position position="1"/>
    </location>
</feature>
<keyword evidence="5" id="KW-1185">Reference proteome</keyword>
<dbReference type="InterPro" id="IPR035441">
    <property type="entry name" value="TFIIS/LEDGF_dom_sf"/>
</dbReference>
<evidence type="ECO:0000256" key="1">
    <source>
        <dbReference type="PROSITE-ProRule" id="PRU00649"/>
    </source>
</evidence>
<dbReference type="PROSITE" id="PS51319">
    <property type="entry name" value="TFIIS_N"/>
    <property type="match status" value="1"/>
</dbReference>
<dbReference type="GO" id="GO:0009742">
    <property type="term" value="P:brassinosteroid mediated signaling pathway"/>
    <property type="evidence" value="ECO:0007669"/>
    <property type="project" value="InterPro"/>
</dbReference>
<evidence type="ECO:0000313" key="4">
    <source>
        <dbReference type="EMBL" id="GMN65053.1"/>
    </source>
</evidence>
<dbReference type="GO" id="GO:0032784">
    <property type="term" value="P:regulation of DNA-templated transcription elongation"/>
    <property type="evidence" value="ECO:0007669"/>
    <property type="project" value="InterPro"/>
</dbReference>
<feature type="region of interest" description="Disordered" evidence="2">
    <location>
        <begin position="94"/>
        <end position="121"/>
    </location>
</feature>